<gene>
    <name evidence="2" type="ORF">CH333_02070</name>
</gene>
<proteinExistence type="predicted"/>
<reference evidence="2 3" key="1">
    <citation type="submission" date="2017-07" db="EMBL/GenBank/DDBJ databases">
        <title>Recovery of genomes from metagenomes via a dereplication, aggregation, and scoring strategy.</title>
        <authorList>
            <person name="Sieber C.M."/>
            <person name="Probst A.J."/>
            <person name="Sharrar A."/>
            <person name="Thomas B.C."/>
            <person name="Hess M."/>
            <person name="Tringe S.G."/>
            <person name="Banfield J.F."/>
        </authorList>
    </citation>
    <scope>NUCLEOTIDE SEQUENCE [LARGE SCALE GENOMIC DNA]</scope>
    <source>
        <strain evidence="2">JGI_Cruoil_03_44_89</strain>
    </source>
</reference>
<protein>
    <recommendedName>
        <fullName evidence="4">Lipoprotein</fullName>
    </recommendedName>
</protein>
<name>A0A235BXG2_UNCW3</name>
<dbReference type="Proteomes" id="UP000215215">
    <property type="component" value="Unassembled WGS sequence"/>
</dbReference>
<keyword evidence="1" id="KW-0732">Signal</keyword>
<evidence type="ECO:0000313" key="3">
    <source>
        <dbReference type="Proteomes" id="UP000215215"/>
    </source>
</evidence>
<feature type="signal peptide" evidence="1">
    <location>
        <begin position="1"/>
        <end position="21"/>
    </location>
</feature>
<sequence>MRKYISPFLLLVLSVVFFSCSEGGRCVEKAGVNYWKENVFTQPNIDMSKYDDGIIGAKVDGKWREFKVRELPDGFMRWNLSSRLKDLEGMTRGKMPGFAGPHSGMVASYGGMRKDTEFSINNAVKGTGLVPKKEKIKGVIKMLEETWDAPVTEKLEILKGFYEDGNMFDRTKISSLELYSTKDFQTHTFLNIMANPAVSVVFLDIPSYELRAICR</sequence>
<feature type="non-terminal residue" evidence="2">
    <location>
        <position position="215"/>
    </location>
</feature>
<organism evidence="2 3">
    <name type="scientific">candidate division WOR-3 bacterium JGI_Cruoil_03_44_89</name>
    <dbReference type="NCBI Taxonomy" id="1973748"/>
    <lineage>
        <taxon>Bacteria</taxon>
        <taxon>Bacteria division WOR-3</taxon>
    </lineage>
</organism>
<evidence type="ECO:0000313" key="2">
    <source>
        <dbReference type="EMBL" id="OYD17040.1"/>
    </source>
</evidence>
<dbReference type="EMBL" id="NOZQ01000037">
    <property type="protein sequence ID" value="OYD17040.1"/>
    <property type="molecule type" value="Genomic_DNA"/>
</dbReference>
<evidence type="ECO:0000256" key="1">
    <source>
        <dbReference type="SAM" id="SignalP"/>
    </source>
</evidence>
<dbReference type="AlphaFoldDB" id="A0A235BXG2"/>
<comment type="caution">
    <text evidence="2">The sequence shown here is derived from an EMBL/GenBank/DDBJ whole genome shotgun (WGS) entry which is preliminary data.</text>
</comment>
<evidence type="ECO:0008006" key="4">
    <source>
        <dbReference type="Google" id="ProtNLM"/>
    </source>
</evidence>
<accession>A0A235BXG2</accession>
<dbReference type="PROSITE" id="PS51257">
    <property type="entry name" value="PROKAR_LIPOPROTEIN"/>
    <property type="match status" value="1"/>
</dbReference>
<feature type="chain" id="PRO_5012240757" description="Lipoprotein" evidence="1">
    <location>
        <begin position="22"/>
        <end position="215"/>
    </location>
</feature>